<sequence>MKGQKDLGAEEELSGSQLSEATDTITSKRRNKELKGQKFHDQACSNERRFINQCQRGNAIAFVGGRGHSIGSRIKRVDNTLKINNGTSVCTNPAYILLKSGSSHKERDAISSLAIGLSGVSYLALGVPFPSFSPSVGHHHTGFTDITTIFLTRSVARLELDELNT</sequence>
<organism evidence="2 3">
    <name type="scientific">Mucor plumbeus</name>
    <dbReference type="NCBI Taxonomy" id="97098"/>
    <lineage>
        <taxon>Eukaryota</taxon>
        <taxon>Fungi</taxon>
        <taxon>Fungi incertae sedis</taxon>
        <taxon>Mucoromycota</taxon>
        <taxon>Mucoromycotina</taxon>
        <taxon>Mucoromycetes</taxon>
        <taxon>Mucorales</taxon>
        <taxon>Mucorineae</taxon>
        <taxon>Mucoraceae</taxon>
        <taxon>Mucor</taxon>
    </lineage>
</organism>
<keyword evidence="3" id="KW-1185">Reference proteome</keyword>
<evidence type="ECO:0000313" key="3">
    <source>
        <dbReference type="Proteomes" id="UP000650833"/>
    </source>
</evidence>
<dbReference type="AlphaFoldDB" id="A0A8H7R9V8"/>
<dbReference type="OrthoDB" id="2300756at2759"/>
<accession>A0A8H7R9V8</accession>
<name>A0A8H7R9V8_9FUNG</name>
<evidence type="ECO:0000256" key="1">
    <source>
        <dbReference type="SAM" id="MobiDB-lite"/>
    </source>
</evidence>
<proteinExistence type="predicted"/>
<evidence type="ECO:0000313" key="2">
    <source>
        <dbReference type="EMBL" id="KAG2207047.1"/>
    </source>
</evidence>
<comment type="caution">
    <text evidence="2">The sequence shown here is derived from an EMBL/GenBank/DDBJ whole genome shotgun (WGS) entry which is preliminary data.</text>
</comment>
<feature type="region of interest" description="Disordered" evidence="1">
    <location>
        <begin position="1"/>
        <end position="40"/>
    </location>
</feature>
<gene>
    <name evidence="2" type="ORF">INT46_009180</name>
</gene>
<dbReference type="EMBL" id="JAEPRC010000138">
    <property type="protein sequence ID" value="KAG2207047.1"/>
    <property type="molecule type" value="Genomic_DNA"/>
</dbReference>
<dbReference type="Proteomes" id="UP000650833">
    <property type="component" value="Unassembled WGS sequence"/>
</dbReference>
<reference evidence="2" key="1">
    <citation type="submission" date="2020-12" db="EMBL/GenBank/DDBJ databases">
        <title>Metabolic potential, ecology and presence of endohyphal bacteria is reflected in genomic diversity of Mucoromycotina.</title>
        <authorList>
            <person name="Muszewska A."/>
            <person name="Okrasinska A."/>
            <person name="Steczkiewicz K."/>
            <person name="Drgas O."/>
            <person name="Orlowska M."/>
            <person name="Perlinska-Lenart U."/>
            <person name="Aleksandrzak-Piekarczyk T."/>
            <person name="Szatraj K."/>
            <person name="Zielenkiewicz U."/>
            <person name="Pilsyk S."/>
            <person name="Malc E."/>
            <person name="Mieczkowski P."/>
            <person name="Kruszewska J.S."/>
            <person name="Biernat P."/>
            <person name="Pawlowska J."/>
        </authorList>
    </citation>
    <scope>NUCLEOTIDE SEQUENCE</scope>
    <source>
        <strain evidence="2">CBS 226.32</strain>
    </source>
</reference>
<protein>
    <submittedName>
        <fullName evidence="2">Uncharacterized protein</fullName>
    </submittedName>
</protein>
<feature type="compositionally biased region" description="Polar residues" evidence="1">
    <location>
        <begin position="14"/>
        <end position="25"/>
    </location>
</feature>